<evidence type="ECO:0000259" key="8">
    <source>
        <dbReference type="Pfam" id="PF02770"/>
    </source>
</evidence>
<evidence type="ECO:0000256" key="2">
    <source>
        <dbReference type="ARBA" id="ARBA00009347"/>
    </source>
</evidence>
<keyword evidence="5 6" id="KW-0560">Oxidoreductase</keyword>
<dbReference type="Pfam" id="PF00441">
    <property type="entry name" value="Acyl-CoA_dh_1"/>
    <property type="match status" value="1"/>
</dbReference>
<dbReference type="PROSITE" id="PS00073">
    <property type="entry name" value="ACYL_COA_DH_2"/>
    <property type="match status" value="1"/>
</dbReference>
<dbReference type="InterPro" id="IPR006091">
    <property type="entry name" value="Acyl-CoA_Oxase/DH_mid-dom"/>
</dbReference>
<dbReference type="InterPro" id="IPR046373">
    <property type="entry name" value="Acyl-CoA_Oxase/DH_mid-dom_sf"/>
</dbReference>
<dbReference type="Pfam" id="PF02771">
    <property type="entry name" value="Acyl-CoA_dh_N"/>
    <property type="match status" value="1"/>
</dbReference>
<dbReference type="InterPro" id="IPR013786">
    <property type="entry name" value="AcylCoA_DH/ox_N"/>
</dbReference>
<evidence type="ECO:0000256" key="1">
    <source>
        <dbReference type="ARBA" id="ARBA00001974"/>
    </source>
</evidence>
<dbReference type="GO" id="GO:0003995">
    <property type="term" value="F:acyl-CoA dehydrogenase activity"/>
    <property type="evidence" value="ECO:0007669"/>
    <property type="project" value="InterPro"/>
</dbReference>
<evidence type="ECO:0000313" key="11">
    <source>
        <dbReference type="Proteomes" id="UP000198683"/>
    </source>
</evidence>
<evidence type="ECO:0000259" key="7">
    <source>
        <dbReference type="Pfam" id="PF00441"/>
    </source>
</evidence>
<feature type="domain" description="Acyl-CoA dehydrogenase/oxidase N-terminal" evidence="9">
    <location>
        <begin position="12"/>
        <end position="122"/>
    </location>
</feature>
<evidence type="ECO:0000256" key="3">
    <source>
        <dbReference type="ARBA" id="ARBA00022630"/>
    </source>
</evidence>
<proteinExistence type="inferred from homology"/>
<organism evidence="10 11">
    <name type="scientific">Nonomuraea maritima</name>
    <dbReference type="NCBI Taxonomy" id="683260"/>
    <lineage>
        <taxon>Bacteria</taxon>
        <taxon>Bacillati</taxon>
        <taxon>Actinomycetota</taxon>
        <taxon>Actinomycetes</taxon>
        <taxon>Streptosporangiales</taxon>
        <taxon>Streptosporangiaceae</taxon>
        <taxon>Nonomuraea</taxon>
    </lineage>
</organism>
<dbReference type="InterPro" id="IPR006089">
    <property type="entry name" value="Acyl-CoA_DH_CS"/>
</dbReference>
<dbReference type="FunFam" id="2.40.110.10:FF:000001">
    <property type="entry name" value="Acyl-CoA dehydrogenase, mitochondrial"/>
    <property type="match status" value="1"/>
</dbReference>
<dbReference type="PANTHER" id="PTHR43884">
    <property type="entry name" value="ACYL-COA DEHYDROGENASE"/>
    <property type="match status" value="1"/>
</dbReference>
<dbReference type="OrthoDB" id="8876745at2"/>
<dbReference type="GO" id="GO:0050660">
    <property type="term" value="F:flavin adenine dinucleotide binding"/>
    <property type="evidence" value="ECO:0007669"/>
    <property type="project" value="InterPro"/>
</dbReference>
<dbReference type="EMBL" id="FNFB01000001">
    <property type="protein sequence ID" value="SDJ24303.1"/>
    <property type="molecule type" value="Genomic_DNA"/>
</dbReference>
<dbReference type="Gene3D" id="1.20.140.10">
    <property type="entry name" value="Butyryl-CoA Dehydrogenase, subunit A, domain 3"/>
    <property type="match status" value="1"/>
</dbReference>
<dbReference type="Gene3D" id="2.40.110.10">
    <property type="entry name" value="Butyryl-CoA Dehydrogenase, subunit A, domain 2"/>
    <property type="match status" value="1"/>
</dbReference>
<keyword evidence="3 6" id="KW-0285">Flavoprotein</keyword>
<comment type="cofactor">
    <cofactor evidence="1 6">
        <name>FAD</name>
        <dbReference type="ChEBI" id="CHEBI:57692"/>
    </cofactor>
</comment>
<dbReference type="AlphaFoldDB" id="A0A1G8S549"/>
<sequence>MVRSMKDGLDQTSEQREFVALARDFALREIRPRAREVDDADHESPLDLWAKAAKLGLTSFMLPEEYGGGGVGDLVTQALVTEELCYGDIGIGNLLTSNGFFAGPVEALGSPEQRRRWLTPLTGDDPPMTALAVTEPAVGSDAAALRTRAVRDGSGYVLSGQKTWISNAPYARYIVVFATVDPALRSRGVTAFVVERDMPGLRVGRALPKMGQRAIVSAEVFLDDVRVPAENRLGEEGQGFYGLMRTFDASRILIAAACAGLCRAALDTALRYAREREQFGKPIIEHQAVAFRLADMAARTDAAHLLAMRAARVFDAGEPATQEAAIAKLVASENAMWCTWAALQTHGGWGYSREFLLEKWMRDAKLEEIEEGTSDIQRLIISRSLAKSGAM</sequence>
<feature type="domain" description="Acyl-CoA dehydrogenase/oxidase C-terminal" evidence="7">
    <location>
        <begin position="237"/>
        <end position="385"/>
    </location>
</feature>
<dbReference type="InterPro" id="IPR009075">
    <property type="entry name" value="AcylCo_DH/oxidase_C"/>
</dbReference>
<dbReference type="SUPFAM" id="SSF47203">
    <property type="entry name" value="Acyl-CoA dehydrogenase C-terminal domain-like"/>
    <property type="match status" value="1"/>
</dbReference>
<evidence type="ECO:0000256" key="4">
    <source>
        <dbReference type="ARBA" id="ARBA00022827"/>
    </source>
</evidence>
<evidence type="ECO:0000259" key="9">
    <source>
        <dbReference type="Pfam" id="PF02771"/>
    </source>
</evidence>
<keyword evidence="11" id="KW-1185">Reference proteome</keyword>
<comment type="similarity">
    <text evidence="2 6">Belongs to the acyl-CoA dehydrogenase family.</text>
</comment>
<dbReference type="SUPFAM" id="SSF56645">
    <property type="entry name" value="Acyl-CoA dehydrogenase NM domain-like"/>
    <property type="match status" value="1"/>
</dbReference>
<gene>
    <name evidence="10" type="ORF">SAMN05421874_101175</name>
</gene>
<accession>A0A1G8S549</accession>
<dbReference type="InterPro" id="IPR009100">
    <property type="entry name" value="AcylCoA_DH/oxidase_NM_dom_sf"/>
</dbReference>
<dbReference type="Gene3D" id="1.10.540.10">
    <property type="entry name" value="Acyl-CoA dehydrogenase/oxidase, N-terminal domain"/>
    <property type="match status" value="1"/>
</dbReference>
<dbReference type="FunFam" id="1.20.140.10:FF:000004">
    <property type="entry name" value="Acyl-CoA dehydrogenase FadE25"/>
    <property type="match status" value="1"/>
</dbReference>
<reference evidence="10 11" key="1">
    <citation type="submission" date="2016-10" db="EMBL/GenBank/DDBJ databases">
        <authorList>
            <person name="de Groot N.N."/>
        </authorList>
    </citation>
    <scope>NUCLEOTIDE SEQUENCE [LARGE SCALE GENOMIC DNA]</scope>
    <source>
        <strain evidence="10 11">CGMCC 4.5681</strain>
    </source>
</reference>
<evidence type="ECO:0000256" key="6">
    <source>
        <dbReference type="RuleBase" id="RU362125"/>
    </source>
</evidence>
<evidence type="ECO:0000313" key="10">
    <source>
        <dbReference type="EMBL" id="SDJ24303.1"/>
    </source>
</evidence>
<evidence type="ECO:0000256" key="5">
    <source>
        <dbReference type="ARBA" id="ARBA00023002"/>
    </source>
</evidence>
<feature type="domain" description="Acyl-CoA oxidase/dehydrogenase middle" evidence="8">
    <location>
        <begin position="130"/>
        <end position="225"/>
    </location>
</feature>
<protein>
    <submittedName>
        <fullName evidence="10">Acyl-CoA dehydrogenase</fullName>
    </submittedName>
</protein>
<name>A0A1G8S549_9ACTN</name>
<dbReference type="Pfam" id="PF02770">
    <property type="entry name" value="Acyl-CoA_dh_M"/>
    <property type="match status" value="1"/>
</dbReference>
<dbReference type="InterPro" id="IPR037069">
    <property type="entry name" value="AcylCoA_DH/ox_N_sf"/>
</dbReference>
<dbReference type="Proteomes" id="UP000198683">
    <property type="component" value="Unassembled WGS sequence"/>
</dbReference>
<dbReference type="STRING" id="683260.SAMN05421874_101175"/>
<dbReference type="InterPro" id="IPR036250">
    <property type="entry name" value="AcylCo_DH-like_C"/>
</dbReference>
<dbReference type="PANTHER" id="PTHR43884:SF12">
    <property type="entry name" value="ISOVALERYL-COA DEHYDROGENASE, MITOCHONDRIAL-RELATED"/>
    <property type="match status" value="1"/>
</dbReference>
<keyword evidence="4 6" id="KW-0274">FAD</keyword>